<evidence type="ECO:0000256" key="5">
    <source>
        <dbReference type="ARBA" id="ARBA00020265"/>
    </source>
</evidence>
<evidence type="ECO:0000256" key="8">
    <source>
        <dbReference type="ARBA" id="ARBA00023242"/>
    </source>
</evidence>
<dbReference type="EMBL" id="JACYCD010000045">
    <property type="protein sequence ID" value="KAF8711978.1"/>
    <property type="molecule type" value="Genomic_DNA"/>
</dbReference>
<dbReference type="OrthoDB" id="289162at2759"/>
<dbReference type="CDD" id="cd19494">
    <property type="entry name" value="Elp4"/>
    <property type="match status" value="1"/>
</dbReference>
<feature type="compositionally biased region" description="Polar residues" evidence="9">
    <location>
        <begin position="10"/>
        <end position="29"/>
    </location>
</feature>
<keyword evidence="7" id="KW-0819">tRNA processing</keyword>
<dbReference type="GO" id="GO:0008023">
    <property type="term" value="C:transcription elongation factor complex"/>
    <property type="evidence" value="ECO:0007669"/>
    <property type="project" value="TreeGrafter"/>
</dbReference>
<keyword evidence="8" id="KW-0539">Nucleus</keyword>
<evidence type="ECO:0000256" key="1">
    <source>
        <dbReference type="ARBA" id="ARBA00004123"/>
    </source>
</evidence>
<dbReference type="AlphaFoldDB" id="A0A8H7LY79"/>
<dbReference type="GO" id="GO:0005737">
    <property type="term" value="C:cytoplasm"/>
    <property type="evidence" value="ECO:0007669"/>
    <property type="project" value="UniProtKB-SubCell"/>
</dbReference>
<proteinExistence type="inferred from homology"/>
<dbReference type="Gene3D" id="3.40.50.300">
    <property type="entry name" value="P-loop containing nucleotide triphosphate hydrolases"/>
    <property type="match status" value="1"/>
</dbReference>
<evidence type="ECO:0000256" key="6">
    <source>
        <dbReference type="ARBA" id="ARBA00022490"/>
    </source>
</evidence>
<gene>
    <name evidence="10" type="ORF">RHS03_01606</name>
</gene>
<feature type="compositionally biased region" description="Basic and acidic residues" evidence="9">
    <location>
        <begin position="466"/>
        <end position="484"/>
    </location>
</feature>
<feature type="region of interest" description="Disordered" evidence="9">
    <location>
        <begin position="1"/>
        <end position="29"/>
    </location>
</feature>
<dbReference type="Proteomes" id="UP000602905">
    <property type="component" value="Unassembled WGS sequence"/>
</dbReference>
<evidence type="ECO:0000256" key="4">
    <source>
        <dbReference type="ARBA" id="ARBA00007573"/>
    </source>
</evidence>
<sequence length="484" mass="51297">MSSFKRRTSSKAVPTNSPQPDSNTLPIHTVDSTPIPPLLSGLSSIDDILGFNGLPTGQVLLVRAPDPHSAWGSMISRYSVAQGLVSGEVIAIVSSEDDAEDLLDGCMWTSDAVTSPLDAEGEDPDVQPDESMKIAWRYAKMKQFSTTVPKRSGDQESAIFDLTLKIPAELIAHSRKIGQIINVPLPPSSTCDAVILHIRKLLRELNSVGGSTRRALRIIVPELGSPAWGDFQQTQVIRFLLALRGILRGTPAAAFVTLSSTISGDNWGGDGWEGKLSHVTDSCITLAGFGGTSYLTCESGRPSLNWGYSAGDPLSSMSFPNHHGLVKILSSPSHGTLRAPSISRSVLRGMSNSGPHGGGENNLAFRCTRRRLVIETMHLGAEGGVGARQTTAPTGSEILDSSTTRAPAPAPALVPATAAASIVALPSESKPARVAIAFDDAGEMKAGAEVTPTSAGERAGQKKNTKTKERRVLFQSDKPEIYDF</sequence>
<dbReference type="PANTHER" id="PTHR12896:SF1">
    <property type="entry name" value="ELONGATOR COMPLEX PROTEIN 4"/>
    <property type="match status" value="1"/>
</dbReference>
<protein>
    <recommendedName>
        <fullName evidence="5">Elongator complex protein 4</fullName>
    </recommendedName>
</protein>
<evidence type="ECO:0000256" key="2">
    <source>
        <dbReference type="ARBA" id="ARBA00004496"/>
    </source>
</evidence>
<comment type="pathway">
    <text evidence="3">tRNA modification; 5-methoxycarbonylmethyl-2-thiouridine-tRNA biosynthesis.</text>
</comment>
<comment type="caution">
    <text evidence="10">The sequence shown here is derived from an EMBL/GenBank/DDBJ whole genome shotgun (WGS) entry which is preliminary data.</text>
</comment>
<evidence type="ECO:0000256" key="7">
    <source>
        <dbReference type="ARBA" id="ARBA00022694"/>
    </source>
</evidence>
<evidence type="ECO:0000313" key="11">
    <source>
        <dbReference type="Proteomes" id="UP000602905"/>
    </source>
</evidence>
<dbReference type="GO" id="GO:0033588">
    <property type="term" value="C:elongator holoenzyme complex"/>
    <property type="evidence" value="ECO:0007669"/>
    <property type="project" value="InterPro"/>
</dbReference>
<dbReference type="PANTHER" id="PTHR12896">
    <property type="entry name" value="PAX6 NEIGHBOR PROTEIN PAXNEB"/>
    <property type="match status" value="1"/>
</dbReference>
<name>A0A8H7LY79_9AGAM</name>
<comment type="similarity">
    <text evidence="4">Belongs to the ELP4 family.</text>
</comment>
<evidence type="ECO:0000256" key="9">
    <source>
        <dbReference type="SAM" id="MobiDB-lite"/>
    </source>
</evidence>
<reference evidence="10" key="1">
    <citation type="submission" date="2020-09" db="EMBL/GenBank/DDBJ databases">
        <title>Comparative genome analyses of four rice-infecting Rhizoctonia solani isolates reveal extensive enrichment of homogalacturonan modification genes.</title>
        <authorList>
            <person name="Lee D.-Y."/>
            <person name="Jeon J."/>
            <person name="Kim K.-T."/>
            <person name="Cheong K."/>
            <person name="Song H."/>
            <person name="Choi G."/>
            <person name="Ko J."/>
            <person name="Opiyo S.O."/>
            <person name="Zuo S."/>
            <person name="Madhav S."/>
            <person name="Lee Y.-H."/>
            <person name="Wang G.-L."/>
        </authorList>
    </citation>
    <scope>NUCLEOTIDE SEQUENCE</scope>
    <source>
        <strain evidence="10">AG1-IA WGL</strain>
    </source>
</reference>
<organism evidence="10 11">
    <name type="scientific">Rhizoctonia solani</name>
    <dbReference type="NCBI Taxonomy" id="456999"/>
    <lineage>
        <taxon>Eukaryota</taxon>
        <taxon>Fungi</taxon>
        <taxon>Dikarya</taxon>
        <taxon>Basidiomycota</taxon>
        <taxon>Agaricomycotina</taxon>
        <taxon>Agaricomycetes</taxon>
        <taxon>Cantharellales</taxon>
        <taxon>Ceratobasidiaceae</taxon>
        <taxon>Rhizoctonia</taxon>
    </lineage>
</organism>
<dbReference type="InterPro" id="IPR027417">
    <property type="entry name" value="P-loop_NTPase"/>
</dbReference>
<comment type="subcellular location">
    <subcellularLocation>
        <location evidence="2">Cytoplasm</location>
    </subcellularLocation>
    <subcellularLocation>
        <location evidence="1">Nucleus</location>
    </subcellularLocation>
</comment>
<dbReference type="UniPathway" id="UPA00988"/>
<evidence type="ECO:0000256" key="3">
    <source>
        <dbReference type="ARBA" id="ARBA00005043"/>
    </source>
</evidence>
<accession>A0A8H7LY79</accession>
<feature type="region of interest" description="Disordered" evidence="9">
    <location>
        <begin position="447"/>
        <end position="484"/>
    </location>
</feature>
<dbReference type="GO" id="GO:0002098">
    <property type="term" value="P:tRNA wobble uridine modification"/>
    <property type="evidence" value="ECO:0007669"/>
    <property type="project" value="InterPro"/>
</dbReference>
<dbReference type="Pfam" id="PF05625">
    <property type="entry name" value="PAXNEB"/>
    <property type="match status" value="1"/>
</dbReference>
<keyword evidence="6" id="KW-0963">Cytoplasm</keyword>
<dbReference type="InterPro" id="IPR008728">
    <property type="entry name" value="Elongator_complex_protein_4"/>
</dbReference>
<evidence type="ECO:0000313" key="10">
    <source>
        <dbReference type="EMBL" id="KAF8711978.1"/>
    </source>
</evidence>
<feature type="non-terminal residue" evidence="10">
    <location>
        <position position="484"/>
    </location>
</feature>